<organism evidence="1 2">
    <name type="scientific">Elaeis guineensis var. tenera</name>
    <name type="common">Oil palm</name>
    <dbReference type="NCBI Taxonomy" id="51953"/>
    <lineage>
        <taxon>Eukaryota</taxon>
        <taxon>Viridiplantae</taxon>
        <taxon>Streptophyta</taxon>
        <taxon>Embryophyta</taxon>
        <taxon>Tracheophyta</taxon>
        <taxon>Spermatophyta</taxon>
        <taxon>Magnoliopsida</taxon>
        <taxon>Liliopsida</taxon>
        <taxon>Arecaceae</taxon>
        <taxon>Arecoideae</taxon>
        <taxon>Cocoseae</taxon>
        <taxon>Elaeidinae</taxon>
        <taxon>Elaeis</taxon>
    </lineage>
</organism>
<evidence type="ECO:0000313" key="2">
    <source>
        <dbReference type="RefSeq" id="XP_029123628.1"/>
    </source>
</evidence>
<gene>
    <name evidence="2" type="primary">LOC105055702</name>
</gene>
<proteinExistence type="predicted"/>
<reference evidence="2" key="1">
    <citation type="submission" date="2025-08" db="UniProtKB">
        <authorList>
            <consortium name="RefSeq"/>
        </authorList>
    </citation>
    <scope>IDENTIFICATION</scope>
</reference>
<dbReference type="Proteomes" id="UP000504607">
    <property type="component" value="Chromosome 12"/>
</dbReference>
<sequence>MGVHYFFSDPIRRRFGSMIGLRQRSIKPTPSNHLIPEILDQHRRKSEGDRSISVDISRLIAIDFLAGARRIIFLSRGHQARFCTLTFIDHGARRMGFCEHYEWRFLEEKGTGGTLQIKQSRKAIAFQMSQMWQQICFREMSARRRCQFYRKHAKYSSLAWLDFC</sequence>
<evidence type="ECO:0000313" key="1">
    <source>
        <dbReference type="Proteomes" id="UP000504607"/>
    </source>
</evidence>
<name>A0A8N4IIT0_ELAGV</name>
<protein>
    <submittedName>
        <fullName evidence="2">Uncharacterized protein LOC105055702</fullName>
    </submittedName>
</protein>
<dbReference type="AlphaFoldDB" id="A0A8N4IIT0"/>
<accession>A0A8N4IIT0</accession>
<dbReference type="RefSeq" id="XP_029123628.1">
    <property type="nucleotide sequence ID" value="XM_029267795.1"/>
</dbReference>
<keyword evidence="1" id="KW-1185">Reference proteome</keyword>